<comment type="catalytic activity">
    <reaction evidence="1">
        <text>Hydrolyzes the link between N-acetylmuramoyl residues and L-amino acid residues in certain cell-wall glycopeptides.</text>
        <dbReference type="EC" id="3.5.1.28"/>
    </reaction>
</comment>
<dbReference type="InterPro" id="IPR051206">
    <property type="entry name" value="NAMLAA_amidase_2"/>
</dbReference>
<dbReference type="STRING" id="1217970.SAMN05444002_0722"/>
<evidence type="ECO:0000256" key="3">
    <source>
        <dbReference type="ARBA" id="ARBA00022801"/>
    </source>
</evidence>
<evidence type="ECO:0000259" key="5">
    <source>
        <dbReference type="SMART" id="SM00644"/>
    </source>
</evidence>
<feature type="domain" description="N-acetylmuramoyl-L-alanine amidase" evidence="5">
    <location>
        <begin position="8"/>
        <end position="141"/>
    </location>
</feature>
<dbReference type="GO" id="GO:0019867">
    <property type="term" value="C:outer membrane"/>
    <property type="evidence" value="ECO:0007669"/>
    <property type="project" value="TreeGrafter"/>
</dbReference>
<dbReference type="GO" id="GO:0008745">
    <property type="term" value="F:N-acetylmuramoyl-L-alanine amidase activity"/>
    <property type="evidence" value="ECO:0007669"/>
    <property type="project" value="UniProtKB-EC"/>
</dbReference>
<evidence type="ECO:0000256" key="1">
    <source>
        <dbReference type="ARBA" id="ARBA00001561"/>
    </source>
</evidence>
<dbReference type="SMART" id="SM00644">
    <property type="entry name" value="Ami_2"/>
    <property type="match status" value="1"/>
</dbReference>
<name>A0A1N6EFL8_9RHOB</name>
<dbReference type="PANTHER" id="PTHR30417">
    <property type="entry name" value="N-ACETYLMURAMOYL-L-ALANINE AMIDASE AMID"/>
    <property type="match status" value="1"/>
</dbReference>
<accession>A0A1N6EFL8</accession>
<dbReference type="Proteomes" id="UP000184932">
    <property type="component" value="Unassembled WGS sequence"/>
</dbReference>
<organism evidence="6 7">
    <name type="scientific">Vannielia litorea</name>
    <dbReference type="NCBI Taxonomy" id="1217970"/>
    <lineage>
        <taxon>Bacteria</taxon>
        <taxon>Pseudomonadati</taxon>
        <taxon>Pseudomonadota</taxon>
        <taxon>Alphaproteobacteria</taxon>
        <taxon>Rhodobacterales</taxon>
        <taxon>Paracoccaceae</taxon>
        <taxon>Vannielia</taxon>
    </lineage>
</organism>
<dbReference type="InterPro" id="IPR002502">
    <property type="entry name" value="Amidase_domain"/>
</dbReference>
<evidence type="ECO:0000313" key="6">
    <source>
        <dbReference type="EMBL" id="SIN81858.1"/>
    </source>
</evidence>
<evidence type="ECO:0000256" key="2">
    <source>
        <dbReference type="ARBA" id="ARBA00011901"/>
    </source>
</evidence>
<dbReference type="Gene3D" id="3.40.80.10">
    <property type="entry name" value="Peptidoglycan recognition protein-like"/>
    <property type="match status" value="1"/>
</dbReference>
<reference evidence="7" key="1">
    <citation type="submission" date="2016-11" db="EMBL/GenBank/DDBJ databases">
        <authorList>
            <person name="Varghese N."/>
            <person name="Submissions S."/>
        </authorList>
    </citation>
    <scope>NUCLEOTIDE SEQUENCE [LARGE SCALE GENOMIC DNA]</scope>
    <source>
        <strain evidence="7">DSM 29440</strain>
    </source>
</reference>
<dbReference type="SUPFAM" id="SSF55846">
    <property type="entry name" value="N-acetylmuramoyl-L-alanine amidase-like"/>
    <property type="match status" value="1"/>
</dbReference>
<evidence type="ECO:0000256" key="4">
    <source>
        <dbReference type="ARBA" id="ARBA00023316"/>
    </source>
</evidence>
<dbReference type="GO" id="GO:0009253">
    <property type="term" value="P:peptidoglycan catabolic process"/>
    <property type="evidence" value="ECO:0007669"/>
    <property type="project" value="InterPro"/>
</dbReference>
<dbReference type="GO" id="GO:0071555">
    <property type="term" value="P:cell wall organization"/>
    <property type="evidence" value="ECO:0007669"/>
    <property type="project" value="UniProtKB-KW"/>
</dbReference>
<dbReference type="PANTHER" id="PTHR30417:SF1">
    <property type="entry name" value="N-ACETYLMURAMOYL-L-ALANINE AMIDASE AMID"/>
    <property type="match status" value="1"/>
</dbReference>
<dbReference type="InterPro" id="IPR036505">
    <property type="entry name" value="Amidase/PGRP_sf"/>
</dbReference>
<sequence>MEIQSYPTPNQGERRGGARPDIVLLHYTAMPDTRLVLERLANPEAEVSAHYVVSPEGGVWQMVDEPLRAWHAGAGRWGSCDDINSRSIGIEIVNSAREPFAAPQMRGVETLVAGIMQRWHVPPERVLGHSDIAPGRKVDPGPRFDWRRLALQGLAVWSEAEGARADWEGFLQDAAVFGYSSEVAPEVLLQAFRDRFRPGVSGVLDGTDCARMAELAARYPADPGAARV</sequence>
<dbReference type="CDD" id="cd06583">
    <property type="entry name" value="PGRP"/>
    <property type="match status" value="1"/>
</dbReference>
<dbReference type="Pfam" id="PF01510">
    <property type="entry name" value="Amidase_2"/>
    <property type="match status" value="1"/>
</dbReference>
<proteinExistence type="predicted"/>
<evidence type="ECO:0000313" key="7">
    <source>
        <dbReference type="Proteomes" id="UP000184932"/>
    </source>
</evidence>
<gene>
    <name evidence="6" type="ORF">SAMN05444002_0722</name>
</gene>
<keyword evidence="7" id="KW-1185">Reference proteome</keyword>
<dbReference type="EC" id="3.5.1.28" evidence="2"/>
<keyword evidence="4" id="KW-0961">Cell wall biogenesis/degradation</keyword>
<dbReference type="AlphaFoldDB" id="A0A1N6EFL8"/>
<protein>
    <recommendedName>
        <fullName evidence="2">N-acetylmuramoyl-L-alanine amidase</fullName>
        <ecNumber evidence="2">3.5.1.28</ecNumber>
    </recommendedName>
</protein>
<dbReference type="GO" id="GO:0009254">
    <property type="term" value="P:peptidoglycan turnover"/>
    <property type="evidence" value="ECO:0007669"/>
    <property type="project" value="TreeGrafter"/>
</dbReference>
<dbReference type="EMBL" id="FSRL01000001">
    <property type="protein sequence ID" value="SIN81858.1"/>
    <property type="molecule type" value="Genomic_DNA"/>
</dbReference>
<keyword evidence="3" id="KW-0378">Hydrolase</keyword>